<evidence type="ECO:0000256" key="1">
    <source>
        <dbReference type="SAM" id="MobiDB-lite"/>
    </source>
</evidence>
<feature type="region of interest" description="Disordered" evidence="1">
    <location>
        <begin position="48"/>
        <end position="68"/>
    </location>
</feature>
<keyword evidence="2" id="KW-0614">Plasmid</keyword>
<accession>V5YMS5</accession>
<organism evidence="2">
    <name type="scientific">Burkholderia sp. M701</name>
    <dbReference type="NCBI Taxonomy" id="326454"/>
    <lineage>
        <taxon>Bacteria</taxon>
        <taxon>Pseudomonadati</taxon>
        <taxon>Pseudomonadota</taxon>
        <taxon>Betaproteobacteria</taxon>
        <taxon>Burkholderiales</taxon>
        <taxon>Burkholderiaceae</taxon>
        <taxon>Burkholderia</taxon>
    </lineage>
</organism>
<protein>
    <submittedName>
        <fullName evidence="2">Uncharacterized protein</fullName>
    </submittedName>
</protein>
<geneLocation type="plasmid" evidence="2">
    <name>pM7012</name>
</geneLocation>
<name>V5YMS5_9BURK</name>
<evidence type="ECO:0000313" key="2">
    <source>
        <dbReference type="EMBL" id="BAO18880.1"/>
    </source>
</evidence>
<dbReference type="EMBL" id="AB853026">
    <property type="protein sequence ID" value="BAO18880.1"/>
    <property type="molecule type" value="Genomic_DNA"/>
</dbReference>
<dbReference type="AlphaFoldDB" id="V5YMS5"/>
<reference evidence="2" key="1">
    <citation type="journal article" date="2014" name="Microbiology">
        <title>A 2,4-dichlorophenoxyacetic acid degradation plasmid pM7012 discloses distribution of an unclassified megaplasmid group across bacterial species.</title>
        <authorList>
            <person name="Sakai Y."/>
            <person name="Ogawa N."/>
            <person name="Shimomura Y."/>
            <person name="Fujii T."/>
        </authorList>
    </citation>
    <scope>NUCLEOTIDE SEQUENCE</scope>
    <source>
        <strain evidence="2">M701</strain>
    </source>
</reference>
<sequence length="168" mass="18776">MTAGSRKSTASRSVSSSECGTCAATLSASTARAGASVSSGCRSPRLANTVHGITGPTRSERSTTRSPPGVLCSRRLPPDMKIALMKRLICWWFGCEPDYLAWRHQMPATPCLRCGATDVDYAVMVGVTRHYRFMQRLKSCWYWISFGWVPRRCRDCREWPDKCNCPPF</sequence>
<reference evidence="2" key="2">
    <citation type="submission" date="2024-06" db="EMBL/GenBank/DDBJ databases">
        <authorList>
            <person name="Sakai Y."/>
            <person name="Fujii T."/>
        </authorList>
    </citation>
    <scope>NUCLEOTIDE SEQUENCE</scope>
    <source>
        <strain evidence="2">M701</strain>
        <plasmid evidence="2">pM7012</plasmid>
    </source>
</reference>
<proteinExistence type="predicted"/>